<name>A0A5B7IWW7_PORTR</name>
<evidence type="ECO:0000313" key="2">
    <source>
        <dbReference type="EMBL" id="MPC88422.1"/>
    </source>
</evidence>
<accession>A0A5B7IWW7</accession>
<organism evidence="2 3">
    <name type="scientific">Portunus trituberculatus</name>
    <name type="common">Swimming crab</name>
    <name type="synonym">Neptunus trituberculatus</name>
    <dbReference type="NCBI Taxonomy" id="210409"/>
    <lineage>
        <taxon>Eukaryota</taxon>
        <taxon>Metazoa</taxon>
        <taxon>Ecdysozoa</taxon>
        <taxon>Arthropoda</taxon>
        <taxon>Crustacea</taxon>
        <taxon>Multicrustacea</taxon>
        <taxon>Malacostraca</taxon>
        <taxon>Eumalacostraca</taxon>
        <taxon>Eucarida</taxon>
        <taxon>Decapoda</taxon>
        <taxon>Pleocyemata</taxon>
        <taxon>Brachyura</taxon>
        <taxon>Eubrachyura</taxon>
        <taxon>Portunoidea</taxon>
        <taxon>Portunidae</taxon>
        <taxon>Portuninae</taxon>
        <taxon>Portunus</taxon>
    </lineage>
</organism>
<reference evidence="2 3" key="1">
    <citation type="submission" date="2019-05" db="EMBL/GenBank/DDBJ databases">
        <title>Another draft genome of Portunus trituberculatus and its Hox gene families provides insights of decapod evolution.</title>
        <authorList>
            <person name="Jeong J.-H."/>
            <person name="Song I."/>
            <person name="Kim S."/>
            <person name="Choi T."/>
            <person name="Kim D."/>
            <person name="Ryu S."/>
            <person name="Kim W."/>
        </authorList>
    </citation>
    <scope>NUCLEOTIDE SEQUENCE [LARGE SCALE GENOMIC DNA]</scope>
    <source>
        <tissue evidence="2">Muscle</tissue>
    </source>
</reference>
<feature type="region of interest" description="Disordered" evidence="1">
    <location>
        <begin position="57"/>
        <end position="95"/>
    </location>
</feature>
<evidence type="ECO:0000256" key="1">
    <source>
        <dbReference type="SAM" id="MobiDB-lite"/>
    </source>
</evidence>
<protein>
    <submittedName>
        <fullName evidence="2">Uncharacterized protein</fullName>
    </submittedName>
</protein>
<dbReference type="Proteomes" id="UP000324222">
    <property type="component" value="Unassembled WGS sequence"/>
</dbReference>
<evidence type="ECO:0000313" key="3">
    <source>
        <dbReference type="Proteomes" id="UP000324222"/>
    </source>
</evidence>
<sequence length="95" mass="10512">MVNTNTSTAAIKRVTLLSPRLTLLAAHHSLVRHPQTSRCSCTATDTKGYSHIHPTTEEDCLTGESSEIRRHTSTHAHTQHSNSRVLDADGRRVRS</sequence>
<gene>
    <name evidence="2" type="ORF">E2C01_083324</name>
</gene>
<keyword evidence="3" id="KW-1185">Reference proteome</keyword>
<proteinExistence type="predicted"/>
<dbReference type="EMBL" id="VSRR010077734">
    <property type="protein sequence ID" value="MPC88422.1"/>
    <property type="molecule type" value="Genomic_DNA"/>
</dbReference>
<dbReference type="AlphaFoldDB" id="A0A5B7IWW7"/>
<feature type="compositionally biased region" description="Basic and acidic residues" evidence="1">
    <location>
        <begin position="86"/>
        <end position="95"/>
    </location>
</feature>
<comment type="caution">
    <text evidence="2">The sequence shown here is derived from an EMBL/GenBank/DDBJ whole genome shotgun (WGS) entry which is preliminary data.</text>
</comment>